<feature type="domain" description="HTH cro/C1-type" evidence="1">
    <location>
        <begin position="22"/>
        <end position="76"/>
    </location>
</feature>
<accession>A0ABP8BIJ0</accession>
<dbReference type="Proteomes" id="UP001501251">
    <property type="component" value="Unassembled WGS sequence"/>
</dbReference>
<keyword evidence="3" id="KW-1185">Reference proteome</keyword>
<dbReference type="SUPFAM" id="SSF47413">
    <property type="entry name" value="lambda repressor-like DNA-binding domains"/>
    <property type="match status" value="1"/>
</dbReference>
<organism evidence="2 3">
    <name type="scientific">Streptosporangium oxazolinicum</name>
    <dbReference type="NCBI Taxonomy" id="909287"/>
    <lineage>
        <taxon>Bacteria</taxon>
        <taxon>Bacillati</taxon>
        <taxon>Actinomycetota</taxon>
        <taxon>Actinomycetes</taxon>
        <taxon>Streptosporangiales</taxon>
        <taxon>Streptosporangiaceae</taxon>
        <taxon>Streptosporangium</taxon>
    </lineage>
</organism>
<dbReference type="EMBL" id="BAABAQ010000017">
    <property type="protein sequence ID" value="GAA4207573.1"/>
    <property type="molecule type" value="Genomic_DNA"/>
</dbReference>
<gene>
    <name evidence="2" type="ORF">GCM10022252_71400</name>
</gene>
<dbReference type="CDD" id="cd00093">
    <property type="entry name" value="HTH_XRE"/>
    <property type="match status" value="1"/>
</dbReference>
<sequence>MMEMATSTARIDEAKGILAARLRALRADAGLTGRALAAKTGLDHTKISKIENAVQMPNQADIRTWCEACDADEQVVDLIAAAQNIDAMYTDWRRLEESGLGHVQRSFQPLYDKTHQFRVWQHSAVPGLLQTGDYARGHLRAIIDFRGIPDDIEAAVAARLKQQEILRNGSKRFAFVVGEQALRMPLVGPEQMAAQLDRLVELTSGTANVSFGIVSATTRPPLMPPENFWIYDANRVRVDTVPGQIQHKAPSDVGVYEKAFQALSGAAVYGKEARDMLRAAAGTFRGKSG</sequence>
<dbReference type="Pfam" id="PF19054">
    <property type="entry name" value="DUF5753"/>
    <property type="match status" value="1"/>
</dbReference>
<dbReference type="InterPro" id="IPR043917">
    <property type="entry name" value="DUF5753"/>
</dbReference>
<dbReference type="SMART" id="SM00530">
    <property type="entry name" value="HTH_XRE"/>
    <property type="match status" value="1"/>
</dbReference>
<name>A0ABP8BIJ0_9ACTN</name>
<evidence type="ECO:0000313" key="3">
    <source>
        <dbReference type="Proteomes" id="UP001501251"/>
    </source>
</evidence>
<dbReference type="Gene3D" id="1.10.260.40">
    <property type="entry name" value="lambda repressor-like DNA-binding domains"/>
    <property type="match status" value="1"/>
</dbReference>
<comment type="caution">
    <text evidence="2">The sequence shown here is derived from an EMBL/GenBank/DDBJ whole genome shotgun (WGS) entry which is preliminary data.</text>
</comment>
<protein>
    <submittedName>
        <fullName evidence="2">Helix-turn-helix transcriptional regulator</fullName>
    </submittedName>
</protein>
<dbReference type="InterPro" id="IPR010982">
    <property type="entry name" value="Lambda_DNA-bd_dom_sf"/>
</dbReference>
<evidence type="ECO:0000313" key="2">
    <source>
        <dbReference type="EMBL" id="GAA4207573.1"/>
    </source>
</evidence>
<proteinExistence type="predicted"/>
<dbReference type="InterPro" id="IPR001387">
    <property type="entry name" value="Cro/C1-type_HTH"/>
</dbReference>
<evidence type="ECO:0000259" key="1">
    <source>
        <dbReference type="PROSITE" id="PS50943"/>
    </source>
</evidence>
<dbReference type="PROSITE" id="PS50943">
    <property type="entry name" value="HTH_CROC1"/>
    <property type="match status" value="1"/>
</dbReference>
<reference evidence="3" key="1">
    <citation type="journal article" date="2019" name="Int. J. Syst. Evol. Microbiol.">
        <title>The Global Catalogue of Microorganisms (GCM) 10K type strain sequencing project: providing services to taxonomists for standard genome sequencing and annotation.</title>
        <authorList>
            <consortium name="The Broad Institute Genomics Platform"/>
            <consortium name="The Broad Institute Genome Sequencing Center for Infectious Disease"/>
            <person name="Wu L."/>
            <person name="Ma J."/>
        </authorList>
    </citation>
    <scope>NUCLEOTIDE SEQUENCE [LARGE SCALE GENOMIC DNA]</scope>
    <source>
        <strain evidence="3">JCM 17388</strain>
    </source>
</reference>
<dbReference type="Pfam" id="PF13560">
    <property type="entry name" value="HTH_31"/>
    <property type="match status" value="1"/>
</dbReference>